<accession>A0A4U5QQD0</accession>
<name>A0A4U5QQD0_POPAL</name>
<evidence type="ECO:0000256" key="1">
    <source>
        <dbReference type="SAM" id="MobiDB-lite"/>
    </source>
</evidence>
<gene>
    <name evidence="2" type="ORF">D5086_0000054430</name>
</gene>
<feature type="compositionally biased region" description="Polar residues" evidence="1">
    <location>
        <begin position="9"/>
        <end position="20"/>
    </location>
</feature>
<dbReference type="EMBL" id="RCHU01000138">
    <property type="protein sequence ID" value="TKS13130.1"/>
    <property type="molecule type" value="Genomic_DNA"/>
</dbReference>
<comment type="caution">
    <text evidence="2">The sequence shown here is derived from an EMBL/GenBank/DDBJ whole genome shotgun (WGS) entry which is preliminary data.</text>
</comment>
<protein>
    <submittedName>
        <fullName evidence="2">Uncharacterized protein</fullName>
    </submittedName>
</protein>
<dbReference type="AlphaFoldDB" id="A0A4U5QQD0"/>
<sequence>MKSDGFNHEVNNLQGVTCQGTKKLAHHRKKTHKTEPTPEHYNTSDECAPGIPTHAMSPVHLLPNYRGEPDGLQASPRKPCVENGGRETDSPSIPSSHENRKHVVEKEDRDALEPTTTPPPSIHQANIF</sequence>
<evidence type="ECO:0000313" key="2">
    <source>
        <dbReference type="EMBL" id="TKS13130.1"/>
    </source>
</evidence>
<feature type="compositionally biased region" description="Basic residues" evidence="1">
    <location>
        <begin position="23"/>
        <end position="32"/>
    </location>
</feature>
<feature type="region of interest" description="Disordered" evidence="1">
    <location>
        <begin position="1"/>
        <end position="128"/>
    </location>
</feature>
<proteinExistence type="predicted"/>
<feature type="compositionally biased region" description="Basic and acidic residues" evidence="1">
    <location>
        <begin position="97"/>
        <end position="112"/>
    </location>
</feature>
<reference evidence="2" key="1">
    <citation type="submission" date="2018-10" db="EMBL/GenBank/DDBJ databases">
        <title>Population genomic analysis revealed the cold adaptation of white poplar.</title>
        <authorList>
            <person name="Liu Y.-J."/>
        </authorList>
    </citation>
    <scope>NUCLEOTIDE SEQUENCE [LARGE SCALE GENOMIC DNA]</scope>
    <source>
        <strain evidence="2">PAL-ZL1</strain>
    </source>
</reference>
<organism evidence="2">
    <name type="scientific">Populus alba</name>
    <name type="common">White poplar</name>
    <dbReference type="NCBI Taxonomy" id="43335"/>
    <lineage>
        <taxon>Eukaryota</taxon>
        <taxon>Viridiplantae</taxon>
        <taxon>Streptophyta</taxon>
        <taxon>Embryophyta</taxon>
        <taxon>Tracheophyta</taxon>
        <taxon>Spermatophyta</taxon>
        <taxon>Magnoliopsida</taxon>
        <taxon>eudicotyledons</taxon>
        <taxon>Gunneridae</taxon>
        <taxon>Pentapetalae</taxon>
        <taxon>rosids</taxon>
        <taxon>fabids</taxon>
        <taxon>Malpighiales</taxon>
        <taxon>Salicaceae</taxon>
        <taxon>Saliceae</taxon>
        <taxon>Populus</taxon>
    </lineage>
</organism>